<dbReference type="AlphaFoldDB" id="A0A9Q3YWB9"/>
<evidence type="ECO:0000313" key="2">
    <source>
        <dbReference type="EMBL" id="MCC9035575.1"/>
    </source>
</evidence>
<proteinExistence type="predicted"/>
<dbReference type="InterPro" id="IPR006635">
    <property type="entry name" value="NEAT_dom"/>
</dbReference>
<dbReference type="Proteomes" id="UP001107960">
    <property type="component" value="Unassembled WGS sequence"/>
</dbReference>
<accession>A0A9Q3YWB9</accession>
<dbReference type="EMBL" id="JAJJML010000001">
    <property type="protein sequence ID" value="MCC9035575.1"/>
    <property type="molecule type" value="Genomic_DNA"/>
</dbReference>
<name>A0A9Q3YWB9_9FLAO</name>
<reference evidence="2" key="1">
    <citation type="submission" date="2021-11" db="EMBL/GenBank/DDBJ databases">
        <title>Description of novel Chryseobacterium species.</title>
        <authorList>
            <person name="Saticioglu I.B."/>
            <person name="Ay H."/>
            <person name="Altun S."/>
            <person name="Duman M."/>
        </authorList>
    </citation>
    <scope>NUCLEOTIDE SEQUENCE</scope>
    <source>
        <strain evidence="2">C-39</strain>
    </source>
</reference>
<dbReference type="GO" id="GO:0016042">
    <property type="term" value="P:lipid catabolic process"/>
    <property type="evidence" value="ECO:0007669"/>
    <property type="project" value="InterPro"/>
</dbReference>
<dbReference type="Pfam" id="PF05506">
    <property type="entry name" value="PLipase_C_C"/>
    <property type="match status" value="1"/>
</dbReference>
<dbReference type="InterPro" id="IPR008475">
    <property type="entry name" value="PLipase_C_C"/>
</dbReference>
<evidence type="ECO:0000259" key="1">
    <source>
        <dbReference type="PROSITE" id="PS50978"/>
    </source>
</evidence>
<sequence>MKFRKRDMKPSTLLPCNYDVNLQNNKIVMTNLNEAPVSLIIYDKNKFNTKDYYFSVTLPSNDEISHTVDIEKYSYEIIGSSGFIRKFKGTKKPELNVNLSTNISKHEIDINLKNISANTLNISLENKYTDYISEITLNTQEEKIKISLDKSKGWYDFKIKSNTNIWHFAGRVEFEKSTIDSK</sequence>
<organism evidence="2 3">
    <name type="scientific">Chryseobacterium muglaense</name>
    <dbReference type="NCBI Taxonomy" id="2893752"/>
    <lineage>
        <taxon>Bacteria</taxon>
        <taxon>Pseudomonadati</taxon>
        <taxon>Bacteroidota</taxon>
        <taxon>Flavobacteriia</taxon>
        <taxon>Flavobacteriales</taxon>
        <taxon>Weeksellaceae</taxon>
        <taxon>Chryseobacterium group</taxon>
        <taxon>Chryseobacterium</taxon>
    </lineage>
</organism>
<gene>
    <name evidence="2" type="ORF">LNP80_15165</name>
</gene>
<evidence type="ECO:0000313" key="3">
    <source>
        <dbReference type="Proteomes" id="UP001107960"/>
    </source>
</evidence>
<comment type="caution">
    <text evidence="2">The sequence shown here is derived from an EMBL/GenBank/DDBJ whole genome shotgun (WGS) entry which is preliminary data.</text>
</comment>
<dbReference type="RefSeq" id="WP_191179242.1">
    <property type="nucleotide sequence ID" value="NZ_JAJJML010000001.1"/>
</dbReference>
<dbReference type="GO" id="GO:0004629">
    <property type="term" value="F:phospholipase C activity"/>
    <property type="evidence" value="ECO:0007669"/>
    <property type="project" value="InterPro"/>
</dbReference>
<dbReference type="PROSITE" id="PS50978">
    <property type="entry name" value="NEAT"/>
    <property type="match status" value="1"/>
</dbReference>
<feature type="domain" description="NEAT" evidence="1">
    <location>
        <begin position="103"/>
        <end position="182"/>
    </location>
</feature>
<protein>
    <submittedName>
        <fullName evidence="2">DUF756 domain-containing protein</fullName>
    </submittedName>
</protein>